<evidence type="ECO:0000259" key="18">
    <source>
        <dbReference type="PROSITE" id="PS51371"/>
    </source>
</evidence>
<comment type="cofactor">
    <cofactor evidence="14 16">
        <name>Zn(2+)</name>
        <dbReference type="ChEBI" id="CHEBI:29105"/>
    </cofactor>
    <text evidence="14 16">Binds 1 zinc ion per subunit.</text>
</comment>
<keyword evidence="7" id="KW-0677">Repeat</keyword>
<evidence type="ECO:0000256" key="8">
    <source>
        <dbReference type="ARBA" id="ARBA00022801"/>
    </source>
</evidence>
<keyword evidence="8 14" id="KW-0378">Hydrolase</keyword>
<protein>
    <recommendedName>
        <fullName evidence="14">Zinc metalloprotease</fullName>
    </recommendedName>
</protein>
<feature type="transmembrane region" description="Helical" evidence="14">
    <location>
        <begin position="98"/>
        <end position="117"/>
    </location>
</feature>
<organism evidence="19 20">
    <name type="scientific">Hartmannibacter diazotrophicus</name>
    <dbReference type="NCBI Taxonomy" id="1482074"/>
    <lineage>
        <taxon>Bacteria</taxon>
        <taxon>Pseudomonadati</taxon>
        <taxon>Pseudomonadota</taxon>
        <taxon>Alphaproteobacteria</taxon>
        <taxon>Hyphomicrobiales</taxon>
        <taxon>Pleomorphomonadaceae</taxon>
        <taxon>Hartmannibacter</taxon>
    </lineage>
</organism>
<keyword evidence="20" id="KW-1185">Reference proteome</keyword>
<name>A0A2C9DC83_9HYPH</name>
<evidence type="ECO:0000256" key="3">
    <source>
        <dbReference type="ARBA" id="ARBA00022475"/>
    </source>
</evidence>
<feature type="domain" description="CBS" evidence="18">
    <location>
        <begin position="238"/>
        <end position="295"/>
    </location>
</feature>
<evidence type="ECO:0000313" key="20">
    <source>
        <dbReference type="Proteomes" id="UP000223606"/>
    </source>
</evidence>
<dbReference type="Gene3D" id="3.10.580.10">
    <property type="entry name" value="CBS-domain"/>
    <property type="match status" value="1"/>
</dbReference>
<dbReference type="InterPro" id="IPR000644">
    <property type="entry name" value="CBS_dom"/>
</dbReference>
<feature type="binding site" evidence="16">
    <location>
        <position position="62"/>
    </location>
    <ligand>
        <name>Zn(2+)</name>
        <dbReference type="ChEBI" id="CHEBI:29105"/>
        <note>catalytic</note>
    </ligand>
</feature>
<comment type="similarity">
    <text evidence="2 14">Belongs to the peptidase M50B family.</text>
</comment>
<evidence type="ECO:0000256" key="10">
    <source>
        <dbReference type="ARBA" id="ARBA00022989"/>
    </source>
</evidence>
<keyword evidence="10 14" id="KW-1133">Transmembrane helix</keyword>
<feature type="transmembrane region" description="Helical" evidence="14">
    <location>
        <begin position="40"/>
        <end position="58"/>
    </location>
</feature>
<dbReference type="Proteomes" id="UP000223606">
    <property type="component" value="Chromosome 1"/>
</dbReference>
<evidence type="ECO:0000256" key="7">
    <source>
        <dbReference type="ARBA" id="ARBA00022737"/>
    </source>
</evidence>
<dbReference type="GO" id="GO:0008237">
    <property type="term" value="F:metallopeptidase activity"/>
    <property type="evidence" value="ECO:0007669"/>
    <property type="project" value="UniProtKB-UniRule"/>
</dbReference>
<evidence type="ECO:0000256" key="13">
    <source>
        <dbReference type="ARBA" id="ARBA00023136"/>
    </source>
</evidence>
<dbReference type="Pfam" id="PF02163">
    <property type="entry name" value="Peptidase_M50"/>
    <property type="match status" value="2"/>
</dbReference>
<evidence type="ECO:0000256" key="15">
    <source>
        <dbReference type="PIRSR" id="PIRSR006404-1"/>
    </source>
</evidence>
<dbReference type="PIRSF" id="PIRSF006404">
    <property type="entry name" value="UCP006404_Pept_M50_CBS"/>
    <property type="match status" value="1"/>
</dbReference>
<dbReference type="CDD" id="cd06164">
    <property type="entry name" value="S2P-M50_SpoIVFB_CBS"/>
    <property type="match status" value="1"/>
</dbReference>
<feature type="transmembrane region" description="Helical" evidence="14">
    <location>
        <begin position="15"/>
        <end position="34"/>
    </location>
</feature>
<dbReference type="OrthoDB" id="9781963at2"/>
<evidence type="ECO:0000256" key="14">
    <source>
        <dbReference type="PIRNR" id="PIRNR006404"/>
    </source>
</evidence>
<dbReference type="RefSeq" id="WP_099557606.1">
    <property type="nucleotide sequence ID" value="NZ_LT960614.1"/>
</dbReference>
<keyword evidence="13 14" id="KW-0472">Membrane</keyword>
<feature type="transmembrane region" description="Helical" evidence="14">
    <location>
        <begin position="137"/>
        <end position="157"/>
    </location>
</feature>
<dbReference type="AlphaFoldDB" id="A0A2C9DC83"/>
<dbReference type="InterPro" id="IPR046342">
    <property type="entry name" value="CBS_dom_sf"/>
</dbReference>
<feature type="active site" evidence="15">
    <location>
        <position position="59"/>
    </location>
</feature>
<dbReference type="PANTHER" id="PTHR39188">
    <property type="entry name" value="MEMBRANE-ASSOCIATED ZINC METALLOPROTEASE M50B"/>
    <property type="match status" value="1"/>
</dbReference>
<evidence type="ECO:0000256" key="5">
    <source>
        <dbReference type="ARBA" id="ARBA00022692"/>
    </source>
</evidence>
<evidence type="ECO:0000256" key="11">
    <source>
        <dbReference type="ARBA" id="ARBA00023049"/>
    </source>
</evidence>
<evidence type="ECO:0000256" key="9">
    <source>
        <dbReference type="ARBA" id="ARBA00022833"/>
    </source>
</evidence>
<feature type="binding site" evidence="16">
    <location>
        <position position="160"/>
    </location>
    <ligand>
        <name>Zn(2+)</name>
        <dbReference type="ChEBI" id="CHEBI:29105"/>
        <note>catalytic</note>
    </ligand>
</feature>
<dbReference type="PROSITE" id="PS51371">
    <property type="entry name" value="CBS"/>
    <property type="match status" value="1"/>
</dbReference>
<evidence type="ECO:0000256" key="4">
    <source>
        <dbReference type="ARBA" id="ARBA00022670"/>
    </source>
</evidence>
<dbReference type="GO" id="GO:0005886">
    <property type="term" value="C:plasma membrane"/>
    <property type="evidence" value="ECO:0007669"/>
    <property type="project" value="UniProtKB-SubCell"/>
</dbReference>
<dbReference type="GO" id="GO:0006508">
    <property type="term" value="P:proteolysis"/>
    <property type="evidence" value="ECO:0007669"/>
    <property type="project" value="UniProtKB-KW"/>
</dbReference>
<keyword evidence="12 17" id="KW-0129">CBS domain</keyword>
<accession>A0A2C9DC83</accession>
<dbReference type="InterPro" id="IPR016483">
    <property type="entry name" value="UCP006404_Pept_M50_CBS"/>
</dbReference>
<keyword evidence="11 14" id="KW-0482">Metalloprotease</keyword>
<dbReference type="KEGG" id="hdi:HDIA_3790"/>
<evidence type="ECO:0000256" key="12">
    <source>
        <dbReference type="ARBA" id="ARBA00023122"/>
    </source>
</evidence>
<evidence type="ECO:0000256" key="1">
    <source>
        <dbReference type="ARBA" id="ARBA00004651"/>
    </source>
</evidence>
<evidence type="ECO:0000313" key="19">
    <source>
        <dbReference type="EMBL" id="SON57331.1"/>
    </source>
</evidence>
<dbReference type="PANTHER" id="PTHR39188:SF3">
    <property type="entry name" value="STAGE IV SPORULATION PROTEIN FB"/>
    <property type="match status" value="1"/>
</dbReference>
<evidence type="ECO:0000256" key="2">
    <source>
        <dbReference type="ARBA" id="ARBA00007931"/>
    </source>
</evidence>
<gene>
    <name evidence="19" type="ORF">HDIA_3790</name>
</gene>
<reference evidence="20" key="1">
    <citation type="submission" date="2017-09" db="EMBL/GenBank/DDBJ databases">
        <title>Genome sequence of Nannocystis excedens DSM 71.</title>
        <authorList>
            <person name="Blom J."/>
        </authorList>
    </citation>
    <scope>NUCLEOTIDE SEQUENCE [LARGE SCALE GENOMIC DNA]</scope>
    <source>
        <strain evidence="20">type strain: E19</strain>
    </source>
</reference>
<evidence type="ECO:0000256" key="6">
    <source>
        <dbReference type="ARBA" id="ARBA00022723"/>
    </source>
</evidence>
<proteinExistence type="inferred from homology"/>
<dbReference type="EMBL" id="LT960614">
    <property type="protein sequence ID" value="SON57331.1"/>
    <property type="molecule type" value="Genomic_DNA"/>
</dbReference>
<dbReference type="GO" id="GO:0046872">
    <property type="term" value="F:metal ion binding"/>
    <property type="evidence" value="ECO:0007669"/>
    <property type="project" value="UniProtKB-UniRule"/>
</dbReference>
<keyword evidence="6 14" id="KW-0479">Metal-binding</keyword>
<keyword evidence="3" id="KW-1003">Cell membrane</keyword>
<dbReference type="SUPFAM" id="SSF54631">
    <property type="entry name" value="CBS-domain pair"/>
    <property type="match status" value="1"/>
</dbReference>
<dbReference type="InterPro" id="IPR008915">
    <property type="entry name" value="Peptidase_M50"/>
</dbReference>
<keyword evidence="9 14" id="KW-0862">Zinc</keyword>
<dbReference type="Pfam" id="PF00571">
    <property type="entry name" value="CBS"/>
    <property type="match status" value="2"/>
</dbReference>
<comment type="caution">
    <text evidence="14">Lacks conserved residue(s) required for the propagation of feature annotation.</text>
</comment>
<keyword evidence="5 14" id="KW-0812">Transmembrane</keyword>
<evidence type="ECO:0000256" key="16">
    <source>
        <dbReference type="PIRSR" id="PIRSR006404-2"/>
    </source>
</evidence>
<evidence type="ECO:0000256" key="17">
    <source>
        <dbReference type="PROSITE-ProRule" id="PRU00703"/>
    </source>
</evidence>
<sequence length="372" mass="39490">MSWSIPLGRVFGSEIRIHLTFLILLAWIGAAGYATGGASVALDSVVFVVAVFACVTLHELGHAVAARRYGITTPDITLLPIGGLARLSKLPEKPSEEIVIAIAGPMVNVVIAAFLYLFGAHTDPATINDFASTNLTFADRLMAVNIILVLFNLIPAFPMDGGRVLRAVLALKLGRRKATELAATIGQGLAFVFGAVGLFTGNAILVFIAIFVFLAATSEAGQVGLMERARKLRVADAMISRFESLPTNATVDMAADALLATPQREFPVVDGSGRLRGFLTRDAMISAMKSSGPATPVIDVMMREVPIVLSSQKLEVAIRLMQEKGAPFLGVNGADERLAGYLSQENISELMMLDAADWHGGKAAEAGPWSRA</sequence>
<keyword evidence="4 14" id="KW-0645">Protease</keyword>
<comment type="subcellular location">
    <subcellularLocation>
        <location evidence="1">Cell membrane</location>
        <topology evidence="1">Multi-pass membrane protein</topology>
    </subcellularLocation>
</comment>
<feature type="binding site" evidence="16">
    <location>
        <position position="58"/>
    </location>
    <ligand>
        <name>Zn(2+)</name>
        <dbReference type="ChEBI" id="CHEBI:29105"/>
        <note>catalytic</note>
    </ligand>
</feature>